<protein>
    <submittedName>
        <fullName evidence="3">Uncharacterized protein</fullName>
    </submittedName>
</protein>
<gene>
    <name evidence="3" type="ORF">G7Y29_07695</name>
</gene>
<feature type="transmembrane region" description="Helical" evidence="1">
    <location>
        <begin position="38"/>
        <end position="55"/>
    </location>
</feature>
<evidence type="ECO:0000313" key="3">
    <source>
        <dbReference type="EMBL" id="QPK82753.1"/>
    </source>
</evidence>
<name>A0A7T0PDA9_9CORY</name>
<dbReference type="KEGG" id="cqn:G7Y29_07695"/>
<accession>A0A7T0PDA9</accession>
<dbReference type="AlphaFoldDB" id="A0A7T0PDA9"/>
<proteinExistence type="predicted"/>
<keyword evidence="2" id="KW-0732">Signal</keyword>
<evidence type="ECO:0000256" key="2">
    <source>
        <dbReference type="SAM" id="SignalP"/>
    </source>
</evidence>
<sequence>MKYAQALTAVCIILAALSAAAAVLLVPGAVDTPTAARLAWIVGLTVAALVFAVTARRLRS</sequence>
<keyword evidence="1" id="KW-0812">Transmembrane</keyword>
<dbReference type="EMBL" id="CP064955">
    <property type="protein sequence ID" value="QPK82753.1"/>
    <property type="molecule type" value="Genomic_DNA"/>
</dbReference>
<feature type="signal peptide" evidence="2">
    <location>
        <begin position="1"/>
        <end position="21"/>
    </location>
</feature>
<organism evidence="3 4">
    <name type="scientific">Corynebacterium qintianiae</name>
    <dbReference type="NCBI Taxonomy" id="2709392"/>
    <lineage>
        <taxon>Bacteria</taxon>
        <taxon>Bacillati</taxon>
        <taxon>Actinomycetota</taxon>
        <taxon>Actinomycetes</taxon>
        <taxon>Mycobacteriales</taxon>
        <taxon>Corynebacteriaceae</taxon>
        <taxon>Corynebacterium</taxon>
    </lineage>
</organism>
<dbReference type="RefSeq" id="WP_165002729.1">
    <property type="nucleotide sequence ID" value="NZ_CP064955.1"/>
</dbReference>
<keyword evidence="1" id="KW-0472">Membrane</keyword>
<feature type="chain" id="PRO_5032743115" evidence="2">
    <location>
        <begin position="22"/>
        <end position="60"/>
    </location>
</feature>
<reference evidence="3 4" key="1">
    <citation type="submission" date="2020-11" db="EMBL/GenBank/DDBJ databases">
        <title>Corynebacterium sp. MC1420.</title>
        <authorList>
            <person name="Zhou J."/>
        </authorList>
    </citation>
    <scope>NUCLEOTIDE SEQUENCE [LARGE SCALE GENOMIC DNA]</scope>
    <source>
        <strain evidence="3 4">MC1420</strain>
    </source>
</reference>
<evidence type="ECO:0000313" key="4">
    <source>
        <dbReference type="Proteomes" id="UP000594586"/>
    </source>
</evidence>
<keyword evidence="4" id="KW-1185">Reference proteome</keyword>
<evidence type="ECO:0000256" key="1">
    <source>
        <dbReference type="SAM" id="Phobius"/>
    </source>
</evidence>
<dbReference type="Proteomes" id="UP000594586">
    <property type="component" value="Chromosome"/>
</dbReference>
<keyword evidence="1" id="KW-1133">Transmembrane helix</keyword>